<dbReference type="Gene3D" id="3.30.1540.10">
    <property type="entry name" value="formyl-coa transferase, domain 3"/>
    <property type="match status" value="1"/>
</dbReference>
<dbReference type="PANTHER" id="PTHR48207:SF3">
    <property type="entry name" value="SUCCINATE--HYDROXYMETHYLGLUTARATE COA-TRANSFERASE"/>
    <property type="match status" value="1"/>
</dbReference>
<dbReference type="SUPFAM" id="SSF89796">
    <property type="entry name" value="CoA-transferase family III (CaiB/BaiF)"/>
    <property type="match status" value="1"/>
</dbReference>
<dbReference type="KEGG" id="hdh:G5B40_06320"/>
<dbReference type="Pfam" id="PF02515">
    <property type="entry name" value="CoA_transf_3"/>
    <property type="match status" value="1"/>
</dbReference>
<organism evidence="2 3">
    <name type="scientific">Pikeienuella piscinae</name>
    <dbReference type="NCBI Taxonomy" id="2748098"/>
    <lineage>
        <taxon>Bacteria</taxon>
        <taxon>Pseudomonadati</taxon>
        <taxon>Pseudomonadota</taxon>
        <taxon>Alphaproteobacteria</taxon>
        <taxon>Rhodobacterales</taxon>
        <taxon>Paracoccaceae</taxon>
        <taxon>Pikeienuella</taxon>
    </lineage>
</organism>
<accession>A0A7M3T6Z2</accession>
<dbReference type="InterPro" id="IPR044855">
    <property type="entry name" value="CoA-Trfase_III_dom3_sf"/>
</dbReference>
<keyword evidence="1 2" id="KW-0808">Transferase</keyword>
<sequence>MDRPLAATCDVVVENFRPGKLASLGLGAEDLLKLKPDLIYCSITGYGQDGPFVERPAYDHIIQGMSGLMSVTGSDASGPLRVGTPITDYIVGQSAALAITTAIIQRTRTGKGSIIDASMLDATLAIMGPVVAEWTIAGRVPALAGNRPFSRSPFSGCFDTRDGKIVVIGNTVAQIRGLADVCGLTDLLDDPRIAEWKDHPELADEIGPLLAETFLRSPALEWERRLNAASVPCSKVRDVPEVLNEPHVRDRGALLEISVPKLDQTFKVPGVGFHLDGAAGAVRNSPPELGEHTEEVLAEAGYDASDIAELISSAAAVTCQRF</sequence>
<dbReference type="GO" id="GO:0008410">
    <property type="term" value="F:CoA-transferase activity"/>
    <property type="evidence" value="ECO:0007669"/>
    <property type="project" value="TreeGrafter"/>
</dbReference>
<dbReference type="RefSeq" id="WP_165103323.1">
    <property type="nucleotide sequence ID" value="NZ_CP049056.1"/>
</dbReference>
<name>A0A7M3T6Z2_9RHOB</name>
<dbReference type="AlphaFoldDB" id="A0A7M3T6Z2"/>
<dbReference type="Proteomes" id="UP000503336">
    <property type="component" value="Chromosome"/>
</dbReference>
<keyword evidence="3" id="KW-1185">Reference proteome</keyword>
<evidence type="ECO:0000313" key="2">
    <source>
        <dbReference type="EMBL" id="QIE57773.1"/>
    </source>
</evidence>
<dbReference type="EMBL" id="CP049056">
    <property type="protein sequence ID" value="QIE57773.1"/>
    <property type="molecule type" value="Genomic_DNA"/>
</dbReference>
<gene>
    <name evidence="2" type="ORF">G5B40_06320</name>
</gene>
<dbReference type="PANTHER" id="PTHR48207">
    <property type="entry name" value="SUCCINATE--HYDROXYMETHYLGLUTARATE COA-TRANSFERASE"/>
    <property type="match status" value="1"/>
</dbReference>
<evidence type="ECO:0000313" key="3">
    <source>
        <dbReference type="Proteomes" id="UP000503336"/>
    </source>
</evidence>
<dbReference type="Gene3D" id="3.40.50.10540">
    <property type="entry name" value="Crotonobetainyl-coa:carnitine coa-transferase, domain 1"/>
    <property type="match status" value="1"/>
</dbReference>
<proteinExistence type="predicted"/>
<dbReference type="InterPro" id="IPR023606">
    <property type="entry name" value="CoA-Trfase_III_dom_1_sf"/>
</dbReference>
<dbReference type="InterPro" id="IPR050483">
    <property type="entry name" value="CoA-transferase_III_domain"/>
</dbReference>
<reference evidence="2 3" key="1">
    <citation type="submission" date="2020-02" db="EMBL/GenBank/DDBJ databases">
        <title>complete genome sequence of Rhodobacteraceae bacterium.</title>
        <authorList>
            <person name="Park J."/>
            <person name="Kim Y.-S."/>
            <person name="Kim K.-H."/>
        </authorList>
    </citation>
    <scope>NUCLEOTIDE SEQUENCE [LARGE SCALE GENOMIC DNA]</scope>
    <source>
        <strain evidence="2 3">RR4-56</strain>
    </source>
</reference>
<dbReference type="InterPro" id="IPR003673">
    <property type="entry name" value="CoA-Trfase_fam_III"/>
</dbReference>
<protein>
    <submittedName>
        <fullName evidence="2">CoA transferase</fullName>
    </submittedName>
</protein>
<evidence type="ECO:0000256" key="1">
    <source>
        <dbReference type="ARBA" id="ARBA00022679"/>
    </source>
</evidence>